<organism evidence="2 3">
    <name type="scientific">Citrobacter bitternis</name>
    <dbReference type="NCBI Taxonomy" id="1585982"/>
    <lineage>
        <taxon>Bacteria</taxon>
        <taxon>Pseudomonadati</taxon>
        <taxon>Pseudomonadota</taxon>
        <taxon>Gammaproteobacteria</taxon>
        <taxon>Enterobacterales</taxon>
        <taxon>Enterobacteriaceae</taxon>
        <taxon>Citrobacter</taxon>
    </lineage>
</organism>
<gene>
    <name evidence="2" type="ORF">ACFPZP_09300</name>
</gene>
<dbReference type="RefSeq" id="WP_378108899.1">
    <property type="nucleotide sequence ID" value="NZ_JBHSRG010000005.1"/>
</dbReference>
<name>A0ABW1PYG3_9ENTR</name>
<accession>A0ABW1PYG3</accession>
<evidence type="ECO:0000256" key="1">
    <source>
        <dbReference type="SAM" id="Coils"/>
    </source>
</evidence>
<dbReference type="EMBL" id="JBHSRG010000005">
    <property type="protein sequence ID" value="MFC6121245.1"/>
    <property type="molecule type" value="Genomic_DNA"/>
</dbReference>
<proteinExistence type="predicted"/>
<dbReference type="Proteomes" id="UP001596169">
    <property type="component" value="Unassembled WGS sequence"/>
</dbReference>
<evidence type="ECO:0000313" key="3">
    <source>
        <dbReference type="Proteomes" id="UP001596169"/>
    </source>
</evidence>
<comment type="caution">
    <text evidence="2">The sequence shown here is derived from an EMBL/GenBank/DDBJ whole genome shotgun (WGS) entry which is preliminary data.</text>
</comment>
<keyword evidence="3" id="KW-1185">Reference proteome</keyword>
<sequence>MKDISITDYLGPGVYLLCNYPQESGALIAEKGYKVCYCEDVAHLADVIDDNKADFILISDNEGKFEEYIDVIRLSAQSSVKKIAIDILVTESQREFYFNFVKVSHRLGYRLDSSFYLLNPGYNSSFNSEQHLRMVLSFGQGQLNELADIPGENEITRKNITKALPYVRPGDRVLVISESDDSANDIKCLLLEQTKASVVQVSSLDNIDEALFKELGYHFIVVDKYSDDDLIKSLGNITARLLPAGRYFFLKINKEIIYSLENLNVQPEVYFIYEHGNLKAKIHYGEDITPSPELCVFMKNPLEKTSMIYEETIYGYPSPPKNLLAFARDYTHPWLIRGIVEFPFRNHSAYHLKQYSRQILHHYDPRSPDYAAALAVLGYQLLSNGDDAEEILAKILNYCSEVLKLAKPSPHQYRWYISLSTLLGLIYNRNDDKIKALIHFSNAANSCVEKFSPSIGTKILQSLYMQSVILISLNKISCAEITIERGIKRGIHLFYHNSEELVGKVSQPFNFVLFIYHDIIDWIIKLVNIKNAIPSRKFNILSNDNNNTWSALLHERMNAINNMSQMIDERDNTIRLQTGLIDERDNMIAAQENLINERDNEIAAQKNLINERDIAIAAHKNIIEERDNVIATQKELINERGNAIAVQKDLIDERDNAIALQKDLIDERDNAIAAQKGIIGERDNAVAVQKSVIDEREKAIHQQNQVIEGLQEVVSTKEQKIAELLHKNDEIIALNDEKELHMAQLSADLERARSTLRKINSTPVIGLLLRILNIK</sequence>
<protein>
    <submittedName>
        <fullName evidence="2">Uncharacterized protein</fullName>
    </submittedName>
</protein>
<feature type="coiled-coil region" evidence="1">
    <location>
        <begin position="707"/>
        <end position="762"/>
    </location>
</feature>
<keyword evidence="1" id="KW-0175">Coiled coil</keyword>
<reference evidence="3" key="1">
    <citation type="journal article" date="2019" name="Int. J. Syst. Evol. Microbiol.">
        <title>The Global Catalogue of Microorganisms (GCM) 10K type strain sequencing project: providing services to taxonomists for standard genome sequencing and annotation.</title>
        <authorList>
            <consortium name="The Broad Institute Genomics Platform"/>
            <consortium name="The Broad Institute Genome Sequencing Center for Infectious Disease"/>
            <person name="Wu L."/>
            <person name="Ma J."/>
        </authorList>
    </citation>
    <scope>NUCLEOTIDE SEQUENCE [LARGE SCALE GENOMIC DNA]</scope>
    <source>
        <strain evidence="3">JCM30009</strain>
    </source>
</reference>
<evidence type="ECO:0000313" key="2">
    <source>
        <dbReference type="EMBL" id="MFC6121245.1"/>
    </source>
</evidence>